<proteinExistence type="predicted"/>
<dbReference type="PANTHER" id="PTHR10903:SF184">
    <property type="entry name" value="GTP-BINDING PROTEIN A"/>
    <property type="match status" value="1"/>
</dbReference>
<dbReference type="PANTHER" id="PTHR10903">
    <property type="entry name" value="GTPASE, IMAP FAMILY MEMBER-RELATED"/>
    <property type="match status" value="1"/>
</dbReference>
<gene>
    <name evidence="4" type="ORF">RHIMIDRAFT_113221</name>
</gene>
<keyword evidence="5" id="KW-1185">Reference proteome</keyword>
<feature type="domain" description="AIG1-type G" evidence="3">
    <location>
        <begin position="30"/>
        <end position="183"/>
    </location>
</feature>
<dbReference type="Pfam" id="PF04548">
    <property type="entry name" value="AIG1"/>
    <property type="match status" value="1"/>
</dbReference>
<evidence type="ECO:0000256" key="2">
    <source>
        <dbReference type="ARBA" id="ARBA00023134"/>
    </source>
</evidence>
<dbReference type="Gene3D" id="3.40.50.300">
    <property type="entry name" value="P-loop containing nucleotide triphosphate hydrolases"/>
    <property type="match status" value="1"/>
</dbReference>
<evidence type="ECO:0000313" key="5">
    <source>
        <dbReference type="Proteomes" id="UP000242254"/>
    </source>
</evidence>
<dbReference type="GO" id="GO:0005525">
    <property type="term" value="F:GTP binding"/>
    <property type="evidence" value="ECO:0007669"/>
    <property type="project" value="UniProtKB-KW"/>
</dbReference>
<accession>A0A2G4SZ60</accession>
<evidence type="ECO:0000313" key="4">
    <source>
        <dbReference type="EMBL" id="PHZ14024.1"/>
    </source>
</evidence>
<dbReference type="Proteomes" id="UP000242254">
    <property type="component" value="Unassembled WGS sequence"/>
</dbReference>
<reference evidence="4 5" key="1">
    <citation type="journal article" date="2016" name="Proc. Natl. Acad. Sci. U.S.A.">
        <title>Lipid metabolic changes in an early divergent fungus govern the establishment of a mutualistic symbiosis with endobacteria.</title>
        <authorList>
            <person name="Lastovetsky O.A."/>
            <person name="Gaspar M.L."/>
            <person name="Mondo S.J."/>
            <person name="LaButti K.M."/>
            <person name="Sandor L."/>
            <person name="Grigoriev I.V."/>
            <person name="Henry S.A."/>
            <person name="Pawlowska T.E."/>
        </authorList>
    </citation>
    <scope>NUCLEOTIDE SEQUENCE [LARGE SCALE GENOMIC DNA]</scope>
    <source>
        <strain evidence="4 5">ATCC 52813</strain>
    </source>
</reference>
<dbReference type="InterPro" id="IPR027417">
    <property type="entry name" value="P-loop_NTPase"/>
</dbReference>
<dbReference type="EMBL" id="KZ303846">
    <property type="protein sequence ID" value="PHZ14024.1"/>
    <property type="molecule type" value="Genomic_DNA"/>
</dbReference>
<dbReference type="GeneID" id="35436267"/>
<dbReference type="InterPro" id="IPR006703">
    <property type="entry name" value="G_AIG1"/>
</dbReference>
<sequence length="264" mass="30596">MTNTILWKYHDDITLSEDNSIELTTEECVNLIALGRTGDGKSSLLNDLLGKQVFKQKVSAKSQTKQVEDSVGFWAPLKPYMHGKDQFGCHIRVFDTPGFGDSQFQDETFFPVIQNTINHITAYQGGIHCILLVFKITANSDTIIKSMDALHRLMDYRNDFWDNVLLVFTHVDIVNGDTGRYQSHKLSLRTAIAKQLKERYHLVHDLPMLWISTQKYSCSYIKGLGDCDCERGARYHADCRRRLYEQVMKRRHRPFKLNIEEEEE</sequence>
<dbReference type="STRING" id="1340429.A0A2G4SZ60"/>
<organism evidence="4 5">
    <name type="scientific">Rhizopus microsporus ATCC 52813</name>
    <dbReference type="NCBI Taxonomy" id="1340429"/>
    <lineage>
        <taxon>Eukaryota</taxon>
        <taxon>Fungi</taxon>
        <taxon>Fungi incertae sedis</taxon>
        <taxon>Mucoromycota</taxon>
        <taxon>Mucoromycotina</taxon>
        <taxon>Mucoromycetes</taxon>
        <taxon>Mucorales</taxon>
        <taxon>Mucorineae</taxon>
        <taxon>Rhizopodaceae</taxon>
        <taxon>Rhizopus</taxon>
    </lineage>
</organism>
<keyword evidence="2" id="KW-0342">GTP-binding</keyword>
<name>A0A2G4SZ60_RHIZD</name>
<dbReference type="RefSeq" id="XP_023467732.1">
    <property type="nucleotide sequence ID" value="XM_023605277.1"/>
</dbReference>
<dbReference type="AlphaFoldDB" id="A0A2G4SZ60"/>
<evidence type="ECO:0000256" key="1">
    <source>
        <dbReference type="ARBA" id="ARBA00022741"/>
    </source>
</evidence>
<keyword evidence="1" id="KW-0547">Nucleotide-binding</keyword>
<dbReference type="InterPro" id="IPR045058">
    <property type="entry name" value="GIMA/IAN/Toc"/>
</dbReference>
<protein>
    <recommendedName>
        <fullName evidence="3">AIG1-type G domain-containing protein</fullName>
    </recommendedName>
</protein>
<evidence type="ECO:0000259" key="3">
    <source>
        <dbReference type="Pfam" id="PF04548"/>
    </source>
</evidence>
<dbReference type="SUPFAM" id="SSF52540">
    <property type="entry name" value="P-loop containing nucleoside triphosphate hydrolases"/>
    <property type="match status" value="1"/>
</dbReference>